<dbReference type="PANTHER" id="PTHR23112">
    <property type="entry name" value="G PROTEIN-COUPLED RECEPTOR 157-RELATED"/>
    <property type="match status" value="1"/>
</dbReference>
<evidence type="ECO:0000313" key="12">
    <source>
        <dbReference type="Proteomes" id="UP001431209"/>
    </source>
</evidence>
<reference evidence="11 12" key="1">
    <citation type="submission" date="2024-03" db="EMBL/GenBank/DDBJ databases">
        <title>The Acrasis kona genome and developmental transcriptomes reveal deep origins of eukaryotic multicellular pathways.</title>
        <authorList>
            <person name="Sheikh S."/>
            <person name="Fu C.-J."/>
            <person name="Brown M.W."/>
            <person name="Baldauf S.L."/>
        </authorList>
    </citation>
    <scope>NUCLEOTIDE SEQUENCE [LARGE SCALE GENOMIC DNA]</scope>
    <source>
        <strain evidence="11 12">ATCC MYA-3509</strain>
    </source>
</reference>
<evidence type="ECO:0000256" key="1">
    <source>
        <dbReference type="ARBA" id="ARBA00004141"/>
    </source>
</evidence>
<keyword evidence="7" id="KW-0807">Transducer</keyword>
<feature type="transmembrane region" description="Helical" evidence="9">
    <location>
        <begin position="105"/>
        <end position="135"/>
    </location>
</feature>
<proteinExistence type="predicted"/>
<evidence type="ECO:0000256" key="6">
    <source>
        <dbReference type="ARBA" id="ARBA00023170"/>
    </source>
</evidence>
<keyword evidence="4" id="KW-0297">G-protein coupled receptor</keyword>
<dbReference type="PRINTS" id="PR02001">
    <property type="entry name" value="GCR1CAMPR"/>
</dbReference>
<dbReference type="InterPro" id="IPR017981">
    <property type="entry name" value="GPCR_2-like_7TM"/>
</dbReference>
<feature type="transmembrane region" description="Helical" evidence="9">
    <location>
        <begin position="64"/>
        <end position="83"/>
    </location>
</feature>
<feature type="region of interest" description="Disordered" evidence="8">
    <location>
        <begin position="234"/>
        <end position="256"/>
    </location>
</feature>
<dbReference type="PRINTS" id="PR02000">
    <property type="entry name" value="GCR1PLANT"/>
</dbReference>
<dbReference type="GO" id="GO:0007189">
    <property type="term" value="P:adenylate cyclase-activating G protein-coupled receptor signaling pathway"/>
    <property type="evidence" value="ECO:0007669"/>
    <property type="project" value="TreeGrafter"/>
</dbReference>
<evidence type="ECO:0000256" key="8">
    <source>
        <dbReference type="SAM" id="MobiDB-lite"/>
    </source>
</evidence>
<keyword evidence="2 9" id="KW-0812">Transmembrane</keyword>
<dbReference type="AlphaFoldDB" id="A0AAW2Z930"/>
<keyword evidence="6 11" id="KW-0675">Receptor</keyword>
<keyword evidence="12" id="KW-1185">Reference proteome</keyword>
<feature type="transmembrane region" description="Helical" evidence="9">
    <location>
        <begin position="37"/>
        <end position="57"/>
    </location>
</feature>
<dbReference type="Pfam" id="PF05462">
    <property type="entry name" value="Dicty_CAR"/>
    <property type="match status" value="1"/>
</dbReference>
<evidence type="ECO:0000313" key="11">
    <source>
        <dbReference type="EMBL" id="KAL0485182.1"/>
    </source>
</evidence>
<dbReference type="GO" id="GO:0005886">
    <property type="term" value="C:plasma membrane"/>
    <property type="evidence" value="ECO:0007669"/>
    <property type="project" value="TreeGrafter"/>
</dbReference>
<feature type="domain" description="G-protein coupled receptors family 2 profile 2" evidence="10">
    <location>
        <begin position="1"/>
        <end position="213"/>
    </location>
</feature>
<evidence type="ECO:0000256" key="7">
    <source>
        <dbReference type="ARBA" id="ARBA00023224"/>
    </source>
</evidence>
<evidence type="ECO:0000256" key="4">
    <source>
        <dbReference type="ARBA" id="ARBA00023040"/>
    </source>
</evidence>
<evidence type="ECO:0000256" key="2">
    <source>
        <dbReference type="ARBA" id="ARBA00022692"/>
    </source>
</evidence>
<evidence type="ECO:0000259" key="10">
    <source>
        <dbReference type="PROSITE" id="PS50261"/>
    </source>
</evidence>
<name>A0AAW2Z930_9EUKA</name>
<gene>
    <name evidence="11" type="ORF">AKO1_004301</name>
</gene>
<dbReference type="Gene3D" id="1.20.1070.10">
    <property type="entry name" value="Rhodopsin 7-helix transmembrane proteins"/>
    <property type="match status" value="1"/>
</dbReference>
<accession>A0AAW2Z930</accession>
<feature type="compositionally biased region" description="Basic and acidic residues" evidence="8">
    <location>
        <begin position="234"/>
        <end position="246"/>
    </location>
</feature>
<feature type="compositionally biased region" description="Acidic residues" evidence="8">
    <location>
        <begin position="247"/>
        <end position="256"/>
    </location>
</feature>
<evidence type="ECO:0000256" key="5">
    <source>
        <dbReference type="ARBA" id="ARBA00023136"/>
    </source>
</evidence>
<dbReference type="InterPro" id="IPR022340">
    <property type="entry name" value="GPCR_GCR1_put"/>
</dbReference>
<evidence type="ECO:0000256" key="9">
    <source>
        <dbReference type="SAM" id="Phobius"/>
    </source>
</evidence>
<keyword evidence="5 9" id="KW-0472">Membrane</keyword>
<dbReference type="PROSITE" id="PS50261">
    <property type="entry name" value="G_PROTEIN_RECEP_F2_4"/>
    <property type="match status" value="1"/>
</dbReference>
<dbReference type="SUPFAM" id="SSF81321">
    <property type="entry name" value="Family A G protein-coupled receptor-like"/>
    <property type="match status" value="1"/>
</dbReference>
<dbReference type="EMBL" id="JAOPGA020001113">
    <property type="protein sequence ID" value="KAL0485182.1"/>
    <property type="molecule type" value="Genomic_DNA"/>
</dbReference>
<dbReference type="InterPro" id="IPR022343">
    <property type="entry name" value="GCR1-cAMP_receptor"/>
</dbReference>
<comment type="caution">
    <text evidence="11">The sequence shown here is derived from an EMBL/GenBank/DDBJ whole genome shotgun (WGS) entry which is preliminary data.</text>
</comment>
<dbReference type="GO" id="GO:0007166">
    <property type="term" value="P:cell surface receptor signaling pathway"/>
    <property type="evidence" value="ECO:0007669"/>
    <property type="project" value="InterPro"/>
</dbReference>
<sequence>MMSAIAELYSLRTTLNNDVDFLCSLQAIQTQFFDWSVLLWTLCIATFLLMTVVFAVKVTVLIEFVFHLFVWSLSVLFTCLPLIGDSYGRSGFWCWIDSSKEKGRIWFWAAFYGPLWFIILLVAVFYTTLMAFMFYRRHQLRSLTSEPEAIRREMKILTKLSGYPLIFLLVWVFPTVNRIHQVVTNKPLFALVLLHVLSNTQGFLNCVLYAFNPADGSSWVKKFWQYLTCQSKKGDVHEPLTPRGPEESDDDEFSLN</sequence>
<feature type="transmembrane region" description="Helical" evidence="9">
    <location>
        <begin position="156"/>
        <end position="176"/>
    </location>
</feature>
<organism evidence="11 12">
    <name type="scientific">Acrasis kona</name>
    <dbReference type="NCBI Taxonomy" id="1008807"/>
    <lineage>
        <taxon>Eukaryota</taxon>
        <taxon>Discoba</taxon>
        <taxon>Heterolobosea</taxon>
        <taxon>Tetramitia</taxon>
        <taxon>Eutetramitia</taxon>
        <taxon>Acrasidae</taxon>
        <taxon>Acrasis</taxon>
    </lineage>
</organism>
<dbReference type="Proteomes" id="UP001431209">
    <property type="component" value="Unassembled WGS sequence"/>
</dbReference>
<dbReference type="PANTHER" id="PTHR23112:SF43">
    <property type="entry name" value="CYCLIC AMP RECEPTOR-LIKE PROTEIN A"/>
    <property type="match status" value="1"/>
</dbReference>
<keyword evidence="3 9" id="KW-1133">Transmembrane helix</keyword>
<evidence type="ECO:0000256" key="3">
    <source>
        <dbReference type="ARBA" id="ARBA00022989"/>
    </source>
</evidence>
<feature type="transmembrane region" description="Helical" evidence="9">
    <location>
        <begin position="188"/>
        <end position="211"/>
    </location>
</feature>
<protein>
    <submittedName>
        <fullName evidence="11">G-protein coupled receptor GCR1</fullName>
    </submittedName>
</protein>
<comment type="subcellular location">
    <subcellularLocation>
        <location evidence="1">Membrane</location>
        <topology evidence="1">Multi-pass membrane protein</topology>
    </subcellularLocation>
</comment>
<dbReference type="GO" id="GO:0004930">
    <property type="term" value="F:G protein-coupled receptor activity"/>
    <property type="evidence" value="ECO:0007669"/>
    <property type="project" value="UniProtKB-KW"/>
</dbReference>